<name>A0A8J5T8W0_ZIZPA</name>
<evidence type="ECO:0000313" key="2">
    <source>
        <dbReference type="EMBL" id="KAG8075608.1"/>
    </source>
</evidence>
<dbReference type="GO" id="GO:0000379">
    <property type="term" value="P:tRNA-type intron splice site recognition and cleavage"/>
    <property type="evidence" value="ECO:0007669"/>
    <property type="project" value="TreeGrafter"/>
</dbReference>
<dbReference type="GO" id="GO:0000214">
    <property type="term" value="C:tRNA-intron endonuclease complex"/>
    <property type="evidence" value="ECO:0007669"/>
    <property type="project" value="TreeGrafter"/>
</dbReference>
<dbReference type="Pfam" id="PF01974">
    <property type="entry name" value="tRNA_int_endo"/>
    <property type="match status" value="1"/>
</dbReference>
<dbReference type="InterPro" id="IPR006677">
    <property type="entry name" value="tRNA_intron_Endonuc_cat-like"/>
</dbReference>
<evidence type="ECO:0000259" key="1">
    <source>
        <dbReference type="Pfam" id="PF01974"/>
    </source>
</evidence>
<evidence type="ECO:0000313" key="3">
    <source>
        <dbReference type="Proteomes" id="UP000729402"/>
    </source>
</evidence>
<dbReference type="PANTHER" id="PTHR21227:SF0">
    <property type="entry name" value="TRNA-SPLICING ENDONUCLEASE SUBUNIT SEN2"/>
    <property type="match status" value="1"/>
</dbReference>
<dbReference type="AlphaFoldDB" id="A0A8J5T8W0"/>
<accession>A0A8J5T8W0</accession>
<feature type="domain" description="tRNA intron endonuclease catalytic" evidence="1">
    <location>
        <begin position="2"/>
        <end position="50"/>
    </location>
</feature>
<protein>
    <recommendedName>
        <fullName evidence="1">tRNA intron endonuclease catalytic domain-containing protein</fullName>
    </recommendedName>
</protein>
<reference evidence="2" key="2">
    <citation type="submission" date="2021-02" db="EMBL/GenBank/DDBJ databases">
        <authorList>
            <person name="Kimball J.A."/>
            <person name="Haas M.W."/>
            <person name="Macchietto M."/>
            <person name="Kono T."/>
            <person name="Duquette J."/>
            <person name="Shao M."/>
        </authorList>
    </citation>
    <scope>NUCLEOTIDE SEQUENCE</scope>
    <source>
        <tissue evidence="2">Fresh leaf tissue</tissue>
    </source>
</reference>
<reference evidence="2" key="1">
    <citation type="journal article" date="2021" name="bioRxiv">
        <title>Whole Genome Assembly and Annotation of Northern Wild Rice, Zizania palustris L., Supports a Whole Genome Duplication in the Zizania Genus.</title>
        <authorList>
            <person name="Haas M."/>
            <person name="Kono T."/>
            <person name="Macchietto M."/>
            <person name="Millas R."/>
            <person name="McGilp L."/>
            <person name="Shao M."/>
            <person name="Duquette J."/>
            <person name="Hirsch C.N."/>
            <person name="Kimball J."/>
        </authorList>
    </citation>
    <scope>NUCLEOTIDE SEQUENCE</scope>
    <source>
        <tissue evidence="2">Fresh leaf tissue</tissue>
    </source>
</reference>
<keyword evidence="3" id="KW-1185">Reference proteome</keyword>
<dbReference type="InterPro" id="IPR006676">
    <property type="entry name" value="tRNA_splic"/>
</dbReference>
<comment type="caution">
    <text evidence="2">The sequence shown here is derived from an EMBL/GenBank/DDBJ whole genome shotgun (WGS) entry which is preliminary data.</text>
</comment>
<dbReference type="EMBL" id="JAAALK010000283">
    <property type="protein sequence ID" value="KAG8075608.1"/>
    <property type="molecule type" value="Genomic_DNA"/>
</dbReference>
<proteinExistence type="predicted"/>
<organism evidence="2 3">
    <name type="scientific">Zizania palustris</name>
    <name type="common">Northern wild rice</name>
    <dbReference type="NCBI Taxonomy" id="103762"/>
    <lineage>
        <taxon>Eukaryota</taxon>
        <taxon>Viridiplantae</taxon>
        <taxon>Streptophyta</taxon>
        <taxon>Embryophyta</taxon>
        <taxon>Tracheophyta</taxon>
        <taxon>Spermatophyta</taxon>
        <taxon>Magnoliopsida</taxon>
        <taxon>Liliopsida</taxon>
        <taxon>Poales</taxon>
        <taxon>Poaceae</taxon>
        <taxon>BOP clade</taxon>
        <taxon>Oryzoideae</taxon>
        <taxon>Oryzeae</taxon>
        <taxon>Zizaniinae</taxon>
        <taxon>Zizania</taxon>
    </lineage>
</organism>
<dbReference type="CDD" id="cd22363">
    <property type="entry name" value="tRNA-intron_lyase_C"/>
    <property type="match status" value="1"/>
</dbReference>
<dbReference type="Proteomes" id="UP000729402">
    <property type="component" value="Unassembled WGS sequence"/>
</dbReference>
<gene>
    <name evidence="2" type="ORF">GUJ93_ZPchr0006g40676</name>
</gene>
<dbReference type="OrthoDB" id="10249562at2759"/>
<dbReference type="PANTHER" id="PTHR21227">
    <property type="entry name" value="TRNA-SPLICING ENDONUCLEASE SUBUNIT SEN2"/>
    <property type="match status" value="1"/>
</dbReference>
<sequence>MYKAYSHLRLKNWVVRSGLQYGADFVAYSHHPALVHSEFVVVVVAEGAEFGNRCGLIFSVHSGLLAAWLKHCWF</sequence>
<dbReference type="GO" id="GO:0005737">
    <property type="term" value="C:cytoplasm"/>
    <property type="evidence" value="ECO:0007669"/>
    <property type="project" value="TreeGrafter"/>
</dbReference>
<dbReference type="GO" id="GO:0000213">
    <property type="term" value="F:tRNA-intron lyase activity"/>
    <property type="evidence" value="ECO:0007669"/>
    <property type="project" value="InterPro"/>
</dbReference>